<dbReference type="RefSeq" id="WP_248254932.1">
    <property type="nucleotide sequence ID" value="NZ_JAIWJX010000004.1"/>
</dbReference>
<dbReference type="EMBL" id="JAIWJX010000004">
    <property type="protein sequence ID" value="MCK6259569.1"/>
    <property type="molecule type" value="Genomic_DNA"/>
</dbReference>
<evidence type="ECO:0008006" key="5">
    <source>
        <dbReference type="Google" id="ProtNLM"/>
    </source>
</evidence>
<sequence>MKKLLSLIFLLLILGPQPVLADSFNVNKFNTQLEQKDDTTKVLGNMQQDAGQLTPKIYNVGIKLITVVFVLSILSYAVAIPFKHPVWLKWSSTSMISSLIAIIGFRLVPIFVLTRDLNNFTTLTNDFIGLLTSVGIYLAIAMVIIGLVIRLFYKMFGQPEYFRWSKRLYVGSIIVTLLSLIAPAVLGSV</sequence>
<protein>
    <recommendedName>
        <fullName evidence="5">Yip1 domain-containing protein</fullName>
    </recommendedName>
</protein>
<dbReference type="Proteomes" id="UP001139011">
    <property type="component" value="Unassembled WGS sequence"/>
</dbReference>
<name>A0A9X2BF99_9BACL</name>
<reference evidence="3" key="1">
    <citation type="submission" date="2021-09" db="EMBL/GenBank/DDBJ databases">
        <title>Genome analysis of Fictibacillus sp. KIGAM418 isolated from marine sediment.</title>
        <authorList>
            <person name="Seo M.-J."/>
            <person name="Cho E.-S."/>
            <person name="Hwang C.Y."/>
        </authorList>
    </citation>
    <scope>NUCLEOTIDE SEQUENCE</scope>
    <source>
        <strain evidence="3">KIGAM418</strain>
    </source>
</reference>
<dbReference type="AlphaFoldDB" id="A0A9X2BF99"/>
<feature type="transmembrane region" description="Helical" evidence="1">
    <location>
        <begin position="134"/>
        <end position="156"/>
    </location>
</feature>
<keyword evidence="1" id="KW-1133">Transmembrane helix</keyword>
<evidence type="ECO:0000256" key="1">
    <source>
        <dbReference type="SAM" id="Phobius"/>
    </source>
</evidence>
<accession>A0A9X2BF99</accession>
<keyword evidence="1" id="KW-0472">Membrane</keyword>
<comment type="caution">
    <text evidence="3">The sequence shown here is derived from an EMBL/GenBank/DDBJ whole genome shotgun (WGS) entry which is preliminary data.</text>
</comment>
<proteinExistence type="predicted"/>
<keyword evidence="1" id="KW-0812">Transmembrane</keyword>
<organism evidence="3 4">
    <name type="scientific">Fictibacillus marinisediminis</name>
    <dbReference type="NCBI Taxonomy" id="2878389"/>
    <lineage>
        <taxon>Bacteria</taxon>
        <taxon>Bacillati</taxon>
        <taxon>Bacillota</taxon>
        <taxon>Bacilli</taxon>
        <taxon>Bacillales</taxon>
        <taxon>Fictibacillaceae</taxon>
        <taxon>Fictibacillus</taxon>
    </lineage>
</organism>
<feature type="chain" id="PRO_5040827819" description="Yip1 domain-containing protein" evidence="2">
    <location>
        <begin position="22"/>
        <end position="189"/>
    </location>
</feature>
<feature type="transmembrane region" description="Helical" evidence="1">
    <location>
        <begin position="168"/>
        <end position="186"/>
    </location>
</feature>
<feature type="transmembrane region" description="Helical" evidence="1">
    <location>
        <begin position="60"/>
        <end position="82"/>
    </location>
</feature>
<feature type="signal peptide" evidence="2">
    <location>
        <begin position="1"/>
        <end position="21"/>
    </location>
</feature>
<evidence type="ECO:0000256" key="2">
    <source>
        <dbReference type="SAM" id="SignalP"/>
    </source>
</evidence>
<feature type="transmembrane region" description="Helical" evidence="1">
    <location>
        <begin position="94"/>
        <end position="114"/>
    </location>
</feature>
<evidence type="ECO:0000313" key="3">
    <source>
        <dbReference type="EMBL" id="MCK6259569.1"/>
    </source>
</evidence>
<keyword evidence="2" id="KW-0732">Signal</keyword>
<evidence type="ECO:0000313" key="4">
    <source>
        <dbReference type="Proteomes" id="UP001139011"/>
    </source>
</evidence>
<gene>
    <name evidence="3" type="ORF">LCY76_23655</name>
</gene>
<keyword evidence="4" id="KW-1185">Reference proteome</keyword>